<dbReference type="OrthoDB" id="2311180at2759"/>
<dbReference type="Pfam" id="PF01936">
    <property type="entry name" value="NYN"/>
    <property type="match status" value="1"/>
</dbReference>
<dbReference type="PROSITE" id="PS50158">
    <property type="entry name" value="ZF_CCHC"/>
    <property type="match status" value="1"/>
</dbReference>
<evidence type="ECO:0000313" key="3">
    <source>
        <dbReference type="EMBL" id="KAF4446022.1"/>
    </source>
</evidence>
<sequence>MGSLAKDVDVNIYIDHSNFWIQGRETYAKEHNIQPTWLSNWVFDIRNVRKILTEHSGLSKKEHDYNVKVNIYGSSCASMGSFWKNSGDENVNIKTFDRCPRSGREKEVDTNIVADSVEDVTDASHRKTPSEFILVSGDRDFQCTAWKIIKRGYHVHLWSWRSALSSVYRELAYQKEGSVTVHLLDNFLEEIGFKVPTLHVMERMITGDGFAQVAQSGNADAKNDSISKSSVFTQYTLRCKSLSREDLAFTPMLETALKTCEGCFADIMNSLAVAGVATLIYDEFYQNGLSYGTMLDIADGEPDTDSLKAWLNNSLQLCRRGKDCDRGLNCIFGHTEEEWKHFRTFGPRQFRKLFYCQYKRDYIKTAGAYSQALNQAFCATCGETGHDMRDCLGKIWNFRV</sequence>
<keyword evidence="4" id="KW-1185">Reference proteome</keyword>
<evidence type="ECO:0000256" key="1">
    <source>
        <dbReference type="PROSITE-ProRule" id="PRU00047"/>
    </source>
</evidence>
<keyword evidence="1" id="KW-0863">Zinc-finger</keyword>
<keyword evidence="1" id="KW-0479">Metal-binding</keyword>
<dbReference type="GO" id="GO:0003676">
    <property type="term" value="F:nucleic acid binding"/>
    <property type="evidence" value="ECO:0007669"/>
    <property type="project" value="InterPro"/>
</dbReference>
<organism evidence="3 4">
    <name type="scientific">Fusarium albosuccineum</name>
    <dbReference type="NCBI Taxonomy" id="1237068"/>
    <lineage>
        <taxon>Eukaryota</taxon>
        <taxon>Fungi</taxon>
        <taxon>Dikarya</taxon>
        <taxon>Ascomycota</taxon>
        <taxon>Pezizomycotina</taxon>
        <taxon>Sordariomycetes</taxon>
        <taxon>Hypocreomycetidae</taxon>
        <taxon>Hypocreales</taxon>
        <taxon>Nectriaceae</taxon>
        <taxon>Fusarium</taxon>
        <taxon>Fusarium decemcellulare species complex</taxon>
    </lineage>
</organism>
<dbReference type="EMBL" id="JAADYS010003575">
    <property type="protein sequence ID" value="KAF4446022.1"/>
    <property type="molecule type" value="Genomic_DNA"/>
</dbReference>
<evidence type="ECO:0000313" key="4">
    <source>
        <dbReference type="Proteomes" id="UP000554235"/>
    </source>
</evidence>
<comment type="caution">
    <text evidence="3">The sequence shown here is derived from an EMBL/GenBank/DDBJ whole genome shotgun (WGS) entry which is preliminary data.</text>
</comment>
<evidence type="ECO:0000259" key="2">
    <source>
        <dbReference type="PROSITE" id="PS50158"/>
    </source>
</evidence>
<gene>
    <name evidence="3" type="ORF">FALBO_17120</name>
</gene>
<proteinExistence type="predicted"/>
<keyword evidence="1" id="KW-0862">Zinc</keyword>
<dbReference type="GO" id="GO:0008270">
    <property type="term" value="F:zinc ion binding"/>
    <property type="evidence" value="ECO:0007669"/>
    <property type="project" value="UniProtKB-KW"/>
</dbReference>
<feature type="domain" description="CCHC-type" evidence="2">
    <location>
        <begin position="378"/>
        <end position="391"/>
    </location>
</feature>
<name>A0A8H4K930_9HYPO</name>
<protein>
    <recommendedName>
        <fullName evidence="2">CCHC-type domain-containing protein</fullName>
    </recommendedName>
</protein>
<accession>A0A8H4K930</accession>
<dbReference type="InterPro" id="IPR021139">
    <property type="entry name" value="NYN"/>
</dbReference>
<dbReference type="GO" id="GO:0004540">
    <property type="term" value="F:RNA nuclease activity"/>
    <property type="evidence" value="ECO:0007669"/>
    <property type="project" value="InterPro"/>
</dbReference>
<dbReference type="Gene3D" id="3.40.50.1010">
    <property type="entry name" value="5'-nuclease"/>
    <property type="match status" value="1"/>
</dbReference>
<dbReference type="Proteomes" id="UP000554235">
    <property type="component" value="Unassembled WGS sequence"/>
</dbReference>
<dbReference type="InterPro" id="IPR001878">
    <property type="entry name" value="Znf_CCHC"/>
</dbReference>
<reference evidence="3 4" key="1">
    <citation type="submission" date="2020-01" db="EMBL/GenBank/DDBJ databases">
        <title>Identification and distribution of gene clusters putatively required for synthesis of sphingolipid metabolism inhibitors in phylogenetically diverse species of the filamentous fungus Fusarium.</title>
        <authorList>
            <person name="Kim H.-S."/>
            <person name="Busman M."/>
            <person name="Brown D.W."/>
            <person name="Divon H."/>
            <person name="Uhlig S."/>
            <person name="Proctor R.H."/>
        </authorList>
    </citation>
    <scope>NUCLEOTIDE SEQUENCE [LARGE SCALE GENOMIC DNA]</scope>
    <source>
        <strain evidence="3 4">NRRL 20459</strain>
    </source>
</reference>
<dbReference type="AlphaFoldDB" id="A0A8H4K930"/>